<accession>A0ACC2R7J4</accession>
<protein>
    <submittedName>
        <fullName evidence="1">Uncharacterized protein</fullName>
    </submittedName>
</protein>
<dbReference type="Proteomes" id="UP001231649">
    <property type="component" value="Chromosome 11"/>
</dbReference>
<evidence type="ECO:0000313" key="1">
    <source>
        <dbReference type="EMBL" id="KAJ8733494.1"/>
    </source>
</evidence>
<gene>
    <name evidence="1" type="ORF">PYW08_001792</name>
</gene>
<organism evidence="1 2">
    <name type="scientific">Mythimna loreyi</name>
    <dbReference type="NCBI Taxonomy" id="667449"/>
    <lineage>
        <taxon>Eukaryota</taxon>
        <taxon>Metazoa</taxon>
        <taxon>Ecdysozoa</taxon>
        <taxon>Arthropoda</taxon>
        <taxon>Hexapoda</taxon>
        <taxon>Insecta</taxon>
        <taxon>Pterygota</taxon>
        <taxon>Neoptera</taxon>
        <taxon>Endopterygota</taxon>
        <taxon>Lepidoptera</taxon>
        <taxon>Glossata</taxon>
        <taxon>Ditrysia</taxon>
        <taxon>Noctuoidea</taxon>
        <taxon>Noctuidae</taxon>
        <taxon>Noctuinae</taxon>
        <taxon>Hadenini</taxon>
        <taxon>Mythimna</taxon>
    </lineage>
</organism>
<evidence type="ECO:0000313" key="2">
    <source>
        <dbReference type="Proteomes" id="UP001231649"/>
    </source>
</evidence>
<keyword evidence="2" id="KW-1185">Reference proteome</keyword>
<reference evidence="1" key="1">
    <citation type="submission" date="2023-03" db="EMBL/GenBank/DDBJ databases">
        <title>Chromosome-level genomes of two armyworms, Mythimna separata and Mythimna loreyi, provide insights into the biosynthesis and reception of sex pheromones.</title>
        <authorList>
            <person name="Zhao H."/>
        </authorList>
    </citation>
    <scope>NUCLEOTIDE SEQUENCE</scope>
    <source>
        <strain evidence="1">BeijingLab</strain>
    </source>
</reference>
<proteinExistence type="predicted"/>
<comment type="caution">
    <text evidence="1">The sequence shown here is derived from an EMBL/GenBank/DDBJ whole genome shotgun (WGS) entry which is preliminary data.</text>
</comment>
<name>A0ACC2R7J4_9NEOP</name>
<sequence length="166" mass="18594">MYNVPGEFGLEIPEECESVGICVDIPNYPNEQAKQIVEKLKASGVITDDTTELDDTRRVGPAEENVELCKSEQRTLTPKAGVDEEGHWHVVLNPDDNPTQQFAVEMCSVENSSCAKFVVFQPGYEGVCIQSYMYYPMRIIHTDGTKSKKNLKLPTTCSCVVRRKES</sequence>
<dbReference type="EMBL" id="CM056787">
    <property type="protein sequence ID" value="KAJ8733494.1"/>
    <property type="molecule type" value="Genomic_DNA"/>
</dbReference>